<sequence>MIEATIAGEVAATALAVKLVKDSVWFEVMPECDDRWTITVKEEAASLLPISAPRRRIQRPWF</sequence>
<name>A0ABW2QSE0_9BURK</name>
<keyword evidence="2" id="KW-1185">Reference proteome</keyword>
<evidence type="ECO:0000313" key="1">
    <source>
        <dbReference type="EMBL" id="MFC7410400.1"/>
    </source>
</evidence>
<protein>
    <submittedName>
        <fullName evidence="1">Uncharacterized protein</fullName>
    </submittedName>
</protein>
<dbReference type="Proteomes" id="UP001596501">
    <property type="component" value="Unassembled WGS sequence"/>
</dbReference>
<dbReference type="EMBL" id="JBHTCA010000014">
    <property type="protein sequence ID" value="MFC7410400.1"/>
    <property type="molecule type" value="Genomic_DNA"/>
</dbReference>
<reference evidence="2" key="1">
    <citation type="journal article" date="2019" name="Int. J. Syst. Evol. Microbiol.">
        <title>The Global Catalogue of Microorganisms (GCM) 10K type strain sequencing project: providing services to taxonomists for standard genome sequencing and annotation.</title>
        <authorList>
            <consortium name="The Broad Institute Genomics Platform"/>
            <consortium name="The Broad Institute Genome Sequencing Center for Infectious Disease"/>
            <person name="Wu L."/>
            <person name="Ma J."/>
        </authorList>
    </citation>
    <scope>NUCLEOTIDE SEQUENCE [LARGE SCALE GENOMIC DNA]</scope>
    <source>
        <strain evidence="2">CGMCC 1.12371</strain>
    </source>
</reference>
<evidence type="ECO:0000313" key="2">
    <source>
        <dbReference type="Proteomes" id="UP001596501"/>
    </source>
</evidence>
<dbReference type="RefSeq" id="WP_382225410.1">
    <property type="nucleotide sequence ID" value="NZ_JBHTCA010000014.1"/>
</dbReference>
<comment type="caution">
    <text evidence="1">The sequence shown here is derived from an EMBL/GenBank/DDBJ whole genome shotgun (WGS) entry which is preliminary data.</text>
</comment>
<organism evidence="1 2">
    <name type="scientific">Hydrogenophaga atypica</name>
    <dbReference type="NCBI Taxonomy" id="249409"/>
    <lineage>
        <taxon>Bacteria</taxon>
        <taxon>Pseudomonadati</taxon>
        <taxon>Pseudomonadota</taxon>
        <taxon>Betaproteobacteria</taxon>
        <taxon>Burkholderiales</taxon>
        <taxon>Comamonadaceae</taxon>
        <taxon>Hydrogenophaga</taxon>
    </lineage>
</organism>
<gene>
    <name evidence="1" type="ORF">ACFQPB_16160</name>
</gene>
<accession>A0ABW2QSE0</accession>
<proteinExistence type="predicted"/>